<evidence type="ECO:0000313" key="10">
    <source>
        <dbReference type="EMBL" id="CAB4766047.1"/>
    </source>
</evidence>
<evidence type="ECO:0000259" key="8">
    <source>
        <dbReference type="Pfam" id="PF02789"/>
    </source>
</evidence>
<accession>A0A6J7A8I5</accession>
<dbReference type="PANTHER" id="PTHR11963">
    <property type="entry name" value="LEUCINE AMINOPEPTIDASE-RELATED"/>
    <property type="match status" value="1"/>
</dbReference>
<dbReference type="Gene3D" id="3.40.220.10">
    <property type="entry name" value="Leucine Aminopeptidase, subunit E, domain 1"/>
    <property type="match status" value="1"/>
</dbReference>
<dbReference type="InterPro" id="IPR000819">
    <property type="entry name" value="Peptidase_M17_C"/>
</dbReference>
<evidence type="ECO:0000256" key="4">
    <source>
        <dbReference type="ARBA" id="ARBA00022438"/>
    </source>
</evidence>
<dbReference type="EMBL" id="CAEZZR010000014">
    <property type="protein sequence ID" value="CAB4766047.1"/>
    <property type="molecule type" value="Genomic_DNA"/>
</dbReference>
<evidence type="ECO:0000313" key="11">
    <source>
        <dbReference type="EMBL" id="CAB4828699.1"/>
    </source>
</evidence>
<dbReference type="InterPro" id="IPR008283">
    <property type="entry name" value="Peptidase_M17_N"/>
</dbReference>
<dbReference type="EC" id="3.4.11.1" evidence="3"/>
<dbReference type="PRINTS" id="PR00481">
    <property type="entry name" value="LAMNOPPTDASE"/>
</dbReference>
<feature type="domain" description="Peptidase M17 leucyl aminopeptidase N-terminal" evidence="8">
    <location>
        <begin position="43"/>
        <end position="135"/>
    </location>
</feature>
<dbReference type="GO" id="GO:0070006">
    <property type="term" value="F:metalloaminopeptidase activity"/>
    <property type="evidence" value="ECO:0007669"/>
    <property type="project" value="InterPro"/>
</dbReference>
<evidence type="ECO:0000256" key="3">
    <source>
        <dbReference type="ARBA" id="ARBA00012565"/>
    </source>
</evidence>
<dbReference type="InterPro" id="IPR011356">
    <property type="entry name" value="Leucine_aapep/pepB"/>
</dbReference>
<dbReference type="EMBL" id="CAEZWO010000168">
    <property type="protein sequence ID" value="CAB4672309.1"/>
    <property type="molecule type" value="Genomic_DNA"/>
</dbReference>
<dbReference type="GO" id="GO:0005737">
    <property type="term" value="C:cytoplasm"/>
    <property type="evidence" value="ECO:0007669"/>
    <property type="project" value="InterPro"/>
</dbReference>
<dbReference type="GO" id="GO:0030145">
    <property type="term" value="F:manganese ion binding"/>
    <property type="evidence" value="ECO:0007669"/>
    <property type="project" value="InterPro"/>
</dbReference>
<protein>
    <recommendedName>
        <fullName evidence="3">leucyl aminopeptidase</fullName>
        <ecNumber evidence="3">3.4.11.1</ecNumber>
    </recommendedName>
</protein>
<dbReference type="Pfam" id="PF00883">
    <property type="entry name" value="Peptidase_M17"/>
    <property type="match status" value="1"/>
</dbReference>
<evidence type="ECO:0000256" key="2">
    <source>
        <dbReference type="ARBA" id="ARBA00009528"/>
    </source>
</evidence>
<dbReference type="InterPro" id="IPR023042">
    <property type="entry name" value="Peptidase_M17_leu_NH2_pept"/>
</dbReference>
<dbReference type="Pfam" id="PF02789">
    <property type="entry name" value="Peptidase_M17_N"/>
    <property type="match status" value="1"/>
</dbReference>
<name>A0A6J7A8I5_9ZZZZ</name>
<keyword evidence="6" id="KW-0378">Hydrolase</keyword>
<dbReference type="Gene3D" id="3.40.630.10">
    <property type="entry name" value="Zn peptidases"/>
    <property type="match status" value="1"/>
</dbReference>
<evidence type="ECO:0000256" key="5">
    <source>
        <dbReference type="ARBA" id="ARBA00022670"/>
    </source>
</evidence>
<evidence type="ECO:0000259" key="7">
    <source>
        <dbReference type="Pfam" id="PF00883"/>
    </source>
</evidence>
<dbReference type="NCBIfam" id="NF002073">
    <property type="entry name" value="PRK00913.1-2"/>
    <property type="match status" value="1"/>
</dbReference>
<dbReference type="SUPFAM" id="SSF52949">
    <property type="entry name" value="Macro domain-like"/>
    <property type="match status" value="1"/>
</dbReference>
<dbReference type="GO" id="GO:0006508">
    <property type="term" value="P:proteolysis"/>
    <property type="evidence" value="ECO:0007669"/>
    <property type="project" value="UniProtKB-KW"/>
</dbReference>
<sequence>MTKIRLTDAVIAPEILVVGLAHKNDAKKSLVIESGDVRLDSKTLIGALTDVGATGKADEVIKLPGATTRLIVFTGLGSAQKSYPHETLRRASGAATRALAGNPSVSYALPARDIAAVAAIAEGAALGAYAFDEFRGSTKSERKIPVDSITVHTEFANKKEAKAAAQRALVIAQYTTLARDLINMPPSHLTPLSFVEILKKAVTVAGGAAAGLKVTVLDEKQLKAQGFGGITSVGQGSANPPRLLHISYTPKVSKKSTKKLAYVGKGITFDSGGLALKPAAGMEAMKSDMSGAAAVCAVTLAIATLKLPIAIDAWAPLAENMVSDTATRPSDIITIYGGKTVEVLNPDAEGRLVLADALVKATEIARKAGGHLDGIVDVATLTGAQVVALGTRTSAVMTNNDDFQSSFLKAAADCGEAFWPMPLPIELRASLDSPVADLANIGDRMGGMLVAGLFIKDFIAEDLPWLHLDIAGPAYNEGDAHGYTPVGGTGIALRSLLTLAESTI</sequence>
<feature type="domain" description="Cytosol aminopeptidase" evidence="7">
    <location>
        <begin position="177"/>
        <end position="496"/>
    </location>
</feature>
<keyword evidence="4" id="KW-0031">Aminopeptidase</keyword>
<dbReference type="SUPFAM" id="SSF53187">
    <property type="entry name" value="Zn-dependent exopeptidases"/>
    <property type="match status" value="1"/>
</dbReference>
<dbReference type="EMBL" id="CAFABI010000067">
    <property type="protein sequence ID" value="CAB4828699.1"/>
    <property type="molecule type" value="Genomic_DNA"/>
</dbReference>
<dbReference type="HAMAP" id="MF_00181">
    <property type="entry name" value="Cytosol_peptidase_M17"/>
    <property type="match status" value="1"/>
</dbReference>
<dbReference type="PANTHER" id="PTHR11963:SF23">
    <property type="entry name" value="CYTOSOL AMINOPEPTIDASE"/>
    <property type="match status" value="1"/>
</dbReference>
<dbReference type="AlphaFoldDB" id="A0A6J7A8I5"/>
<evidence type="ECO:0000256" key="1">
    <source>
        <dbReference type="ARBA" id="ARBA00000135"/>
    </source>
</evidence>
<evidence type="ECO:0000256" key="6">
    <source>
        <dbReference type="ARBA" id="ARBA00022801"/>
    </source>
</evidence>
<gene>
    <name evidence="9" type="ORF">UFOPK2254_01326</name>
    <name evidence="10" type="ORF">UFOPK2907_00247</name>
    <name evidence="11" type="ORF">UFOPK3197_00704</name>
</gene>
<dbReference type="CDD" id="cd00433">
    <property type="entry name" value="Peptidase_M17"/>
    <property type="match status" value="1"/>
</dbReference>
<organism evidence="11">
    <name type="scientific">freshwater metagenome</name>
    <dbReference type="NCBI Taxonomy" id="449393"/>
    <lineage>
        <taxon>unclassified sequences</taxon>
        <taxon>metagenomes</taxon>
        <taxon>ecological metagenomes</taxon>
    </lineage>
</organism>
<dbReference type="InterPro" id="IPR043472">
    <property type="entry name" value="Macro_dom-like"/>
</dbReference>
<comment type="similarity">
    <text evidence="2">Belongs to the peptidase M17 family.</text>
</comment>
<reference evidence="11" key="1">
    <citation type="submission" date="2020-05" db="EMBL/GenBank/DDBJ databases">
        <authorList>
            <person name="Chiriac C."/>
            <person name="Salcher M."/>
            <person name="Ghai R."/>
            <person name="Kavagutti S V."/>
        </authorList>
    </citation>
    <scope>NUCLEOTIDE SEQUENCE</scope>
</reference>
<evidence type="ECO:0000313" key="9">
    <source>
        <dbReference type="EMBL" id="CAB4672309.1"/>
    </source>
</evidence>
<comment type="catalytic activity">
    <reaction evidence="1">
        <text>Release of an N-terminal amino acid, Xaa-|-Yaa-, in which Xaa is preferably Leu, but may be other amino acids including Pro although not Arg or Lys, and Yaa may be Pro. Amino acid amides and methyl esters are also readily hydrolyzed, but rates on arylamides are exceedingly low.</text>
        <dbReference type="EC" id="3.4.11.1"/>
    </reaction>
</comment>
<proteinExistence type="inferred from homology"/>
<keyword evidence="5" id="KW-0645">Protease</keyword>